<sequence length="223" mass="25495">TGPITLGFSILDQDRKPIFYNNIIQDTVVKSISMIAKWQENEFKKICPNCQSIIFFDEPYLASLGSSYISLSKEQIINQLNQCFNAISGIKGIHCCGKTDWSLITETDVDIINFDAYNYFENFSIYSDEIIEFLNRGKVLAWGIVPTEPREDNINNLIEEIINKFNKQIEFLVNKGLDKDFILRRSLLTHSCGLGTVSKEKANKALILLNKVSDSIRNTYFVK</sequence>
<organism evidence="1">
    <name type="scientific">marine sediment metagenome</name>
    <dbReference type="NCBI Taxonomy" id="412755"/>
    <lineage>
        <taxon>unclassified sequences</taxon>
        <taxon>metagenomes</taxon>
        <taxon>ecological metagenomes</taxon>
    </lineage>
</organism>
<dbReference type="Gene3D" id="3.20.20.210">
    <property type="match status" value="1"/>
</dbReference>
<gene>
    <name evidence="1" type="ORF">S01H4_11756</name>
</gene>
<dbReference type="SUPFAM" id="SSF51726">
    <property type="entry name" value="UROD/MetE-like"/>
    <property type="match status" value="1"/>
</dbReference>
<reference evidence="1" key="1">
    <citation type="journal article" date="2014" name="Front. Microbiol.">
        <title>High frequency of phylogenetically diverse reductive dehalogenase-homologous genes in deep subseafloor sedimentary metagenomes.</title>
        <authorList>
            <person name="Kawai M."/>
            <person name="Futagami T."/>
            <person name="Toyoda A."/>
            <person name="Takaki Y."/>
            <person name="Nishi S."/>
            <person name="Hori S."/>
            <person name="Arai W."/>
            <person name="Tsubouchi T."/>
            <person name="Morono Y."/>
            <person name="Uchiyama I."/>
            <person name="Ito T."/>
            <person name="Fujiyama A."/>
            <person name="Inagaki F."/>
            <person name="Takami H."/>
        </authorList>
    </citation>
    <scope>NUCLEOTIDE SEQUENCE</scope>
    <source>
        <strain evidence="1">Expedition CK06-06</strain>
    </source>
</reference>
<evidence type="ECO:0000313" key="1">
    <source>
        <dbReference type="EMBL" id="GAG57544.1"/>
    </source>
</evidence>
<dbReference type="AlphaFoldDB" id="X0YMN0"/>
<feature type="non-terminal residue" evidence="1">
    <location>
        <position position="1"/>
    </location>
</feature>
<name>X0YMN0_9ZZZZ</name>
<dbReference type="InterPro" id="IPR038071">
    <property type="entry name" value="UROD/MetE-like_sf"/>
</dbReference>
<comment type="caution">
    <text evidence="1">The sequence shown here is derived from an EMBL/GenBank/DDBJ whole genome shotgun (WGS) entry which is preliminary data.</text>
</comment>
<dbReference type="EMBL" id="BART01004834">
    <property type="protein sequence ID" value="GAG57544.1"/>
    <property type="molecule type" value="Genomic_DNA"/>
</dbReference>
<accession>X0YMN0</accession>
<proteinExistence type="predicted"/>
<evidence type="ECO:0008006" key="2">
    <source>
        <dbReference type="Google" id="ProtNLM"/>
    </source>
</evidence>
<protein>
    <recommendedName>
        <fullName evidence="2">Cobalamin-independent methionine synthase MetE C-terminal/archaeal domain-containing protein</fullName>
    </recommendedName>
</protein>